<protein>
    <submittedName>
        <fullName evidence="1">Uncharacterized protein</fullName>
    </submittedName>
</protein>
<sequence>MSFPFPAVTVSADTALSMLFDRRPDVGWMDFHNNLPQFVWGHLDLKGYSMCDFINNCEKRVMFLDFGY</sequence>
<dbReference type="AlphaFoldDB" id="A0AAV4XNR7"/>
<accession>A0AAV4XNR7</accession>
<proteinExistence type="predicted"/>
<comment type="caution">
    <text evidence="1">The sequence shown here is derived from an EMBL/GenBank/DDBJ whole genome shotgun (WGS) entry which is preliminary data.</text>
</comment>
<reference evidence="1 2" key="1">
    <citation type="submission" date="2021-06" db="EMBL/GenBank/DDBJ databases">
        <title>Caerostris extrusa draft genome.</title>
        <authorList>
            <person name="Kono N."/>
            <person name="Arakawa K."/>
        </authorList>
    </citation>
    <scope>NUCLEOTIDE SEQUENCE [LARGE SCALE GENOMIC DNA]</scope>
</reference>
<dbReference type="EMBL" id="BPLR01017908">
    <property type="protein sequence ID" value="GIY95403.1"/>
    <property type="molecule type" value="Genomic_DNA"/>
</dbReference>
<dbReference type="Proteomes" id="UP001054945">
    <property type="component" value="Unassembled WGS sequence"/>
</dbReference>
<organism evidence="1 2">
    <name type="scientific">Caerostris extrusa</name>
    <name type="common">Bark spider</name>
    <name type="synonym">Caerostris bankana</name>
    <dbReference type="NCBI Taxonomy" id="172846"/>
    <lineage>
        <taxon>Eukaryota</taxon>
        <taxon>Metazoa</taxon>
        <taxon>Ecdysozoa</taxon>
        <taxon>Arthropoda</taxon>
        <taxon>Chelicerata</taxon>
        <taxon>Arachnida</taxon>
        <taxon>Araneae</taxon>
        <taxon>Araneomorphae</taxon>
        <taxon>Entelegynae</taxon>
        <taxon>Araneoidea</taxon>
        <taxon>Araneidae</taxon>
        <taxon>Caerostris</taxon>
    </lineage>
</organism>
<gene>
    <name evidence="1" type="ORF">CEXT_282851</name>
</gene>
<name>A0AAV4XNR7_CAEEX</name>
<evidence type="ECO:0000313" key="1">
    <source>
        <dbReference type="EMBL" id="GIY95403.1"/>
    </source>
</evidence>
<evidence type="ECO:0000313" key="2">
    <source>
        <dbReference type="Proteomes" id="UP001054945"/>
    </source>
</evidence>
<keyword evidence="2" id="KW-1185">Reference proteome</keyword>